<evidence type="ECO:0000313" key="3">
    <source>
        <dbReference type="Proteomes" id="UP000436088"/>
    </source>
</evidence>
<proteinExistence type="predicted"/>
<keyword evidence="3" id="KW-1185">Reference proteome</keyword>
<comment type="caution">
    <text evidence="2">The sequence shown here is derived from an EMBL/GenBank/DDBJ whole genome shotgun (WGS) entry which is preliminary data.</text>
</comment>
<evidence type="ECO:0000313" key="2">
    <source>
        <dbReference type="EMBL" id="KAE8654045.1"/>
    </source>
</evidence>
<organism evidence="2 3">
    <name type="scientific">Hibiscus syriacus</name>
    <name type="common">Rose of Sharon</name>
    <dbReference type="NCBI Taxonomy" id="106335"/>
    <lineage>
        <taxon>Eukaryota</taxon>
        <taxon>Viridiplantae</taxon>
        <taxon>Streptophyta</taxon>
        <taxon>Embryophyta</taxon>
        <taxon>Tracheophyta</taxon>
        <taxon>Spermatophyta</taxon>
        <taxon>Magnoliopsida</taxon>
        <taxon>eudicotyledons</taxon>
        <taxon>Gunneridae</taxon>
        <taxon>Pentapetalae</taxon>
        <taxon>rosids</taxon>
        <taxon>malvids</taxon>
        <taxon>Malvales</taxon>
        <taxon>Malvaceae</taxon>
        <taxon>Malvoideae</taxon>
        <taxon>Hibiscus</taxon>
    </lineage>
</organism>
<sequence length="259" mass="28541">MEQGCDSIAVTDEGKFVASIMLELPHLIFQSELRRRFGFTWGSKKKRSNSYSKSKFAAASLSTTKPSPPPPPPLPSRVVGSTYETVEPLEKALTSSPATPLSFSPSESDEKSPPSPKRKPRVNNLKKDIENKKRFYDQQKSENMELKAKRQKIFTVTENTGGGQNFHQEPLVKSSEHPSGGMICWVASNIGGISKLNDKVGPLGLIDLNMPAEEADESLSFGSCDLERATKARAAEARLERKQICRSKKYNSACKASYA</sequence>
<dbReference type="AlphaFoldDB" id="A0A6A2WDC3"/>
<evidence type="ECO:0000256" key="1">
    <source>
        <dbReference type="SAM" id="MobiDB-lite"/>
    </source>
</evidence>
<reference evidence="2" key="1">
    <citation type="submission" date="2019-09" db="EMBL/GenBank/DDBJ databases">
        <title>Draft genome information of white flower Hibiscus syriacus.</title>
        <authorList>
            <person name="Kim Y.-M."/>
        </authorList>
    </citation>
    <scope>NUCLEOTIDE SEQUENCE [LARGE SCALE GENOMIC DNA]</scope>
    <source>
        <strain evidence="2">YM2019G1</strain>
    </source>
</reference>
<dbReference type="PANTHER" id="PTHR37614">
    <property type="entry name" value="OS02G0121400 PROTEIN"/>
    <property type="match status" value="1"/>
</dbReference>
<name>A0A6A2WDC3_HIBSY</name>
<dbReference type="EMBL" id="VEPZ02001788">
    <property type="protein sequence ID" value="KAE8654045.1"/>
    <property type="molecule type" value="Genomic_DNA"/>
</dbReference>
<feature type="compositionally biased region" description="Low complexity" evidence="1">
    <location>
        <begin position="49"/>
        <end position="65"/>
    </location>
</feature>
<accession>A0A6A2WDC3</accession>
<dbReference type="Proteomes" id="UP000436088">
    <property type="component" value="Unassembled WGS sequence"/>
</dbReference>
<feature type="region of interest" description="Disordered" evidence="1">
    <location>
        <begin position="43"/>
        <end position="130"/>
    </location>
</feature>
<gene>
    <name evidence="2" type="ORF">F3Y22_tig00117056pilonHSYRG00744</name>
</gene>
<feature type="compositionally biased region" description="Polar residues" evidence="1">
    <location>
        <begin position="93"/>
        <end position="103"/>
    </location>
</feature>
<protein>
    <submittedName>
        <fullName evidence="2">Uncharacterized protein</fullName>
    </submittedName>
</protein>
<dbReference type="PANTHER" id="PTHR37614:SF2">
    <property type="entry name" value="OS02G0121400 PROTEIN"/>
    <property type="match status" value="1"/>
</dbReference>
<feature type="compositionally biased region" description="Pro residues" evidence="1">
    <location>
        <begin position="66"/>
        <end position="75"/>
    </location>
</feature>